<dbReference type="EMBL" id="CAEZWH010000015">
    <property type="protein sequence ID" value="CAB4645275.1"/>
    <property type="molecule type" value="Genomic_DNA"/>
</dbReference>
<gene>
    <name evidence="1" type="ORF">UFOPK2195_00166</name>
</gene>
<organism evidence="1">
    <name type="scientific">freshwater metagenome</name>
    <dbReference type="NCBI Taxonomy" id="449393"/>
    <lineage>
        <taxon>unclassified sequences</taxon>
        <taxon>metagenomes</taxon>
        <taxon>ecological metagenomes</taxon>
    </lineage>
</organism>
<sequence length="152" mass="16424">MTPVIERPRRFWYSAIAAEVPLPKMPSAPPTRPIPSRIKTSWMVRTAWLRSPTFGNDELDATTTFLLATAATGVATTAAGAGATSTRPRNFAVRSSNFPVALNPATFCSERNADFVDVVNEPVIPPLTVNPRAAIACWRRTTSGPESPKRGS</sequence>
<evidence type="ECO:0000313" key="1">
    <source>
        <dbReference type="EMBL" id="CAB4645275.1"/>
    </source>
</evidence>
<name>A0A6J6KA65_9ZZZZ</name>
<proteinExistence type="predicted"/>
<reference evidence="1" key="1">
    <citation type="submission" date="2020-05" db="EMBL/GenBank/DDBJ databases">
        <authorList>
            <person name="Chiriac C."/>
            <person name="Salcher M."/>
            <person name="Ghai R."/>
            <person name="Kavagutti S V."/>
        </authorList>
    </citation>
    <scope>NUCLEOTIDE SEQUENCE</scope>
</reference>
<dbReference type="AlphaFoldDB" id="A0A6J6KA65"/>
<protein>
    <submittedName>
        <fullName evidence="1">Unannotated protein</fullName>
    </submittedName>
</protein>
<accession>A0A6J6KA65</accession>